<dbReference type="AlphaFoldDB" id="A0A9D2JRL5"/>
<reference evidence="1" key="2">
    <citation type="submission" date="2021-04" db="EMBL/GenBank/DDBJ databases">
        <authorList>
            <person name="Gilroy R."/>
        </authorList>
    </citation>
    <scope>NUCLEOTIDE SEQUENCE</scope>
    <source>
        <strain evidence="1">1068</strain>
    </source>
</reference>
<sequence length="420" mass="48670">MEKFFRELREKAGEEQELMDIFQSCYTNTLDTTVKQMEDNTTHVITGDIPAMWLRDSAAQLHPYLFLAKEDERIQETIAGLVRRQFYYICIDPYANAFNDSPSGACWEKDDPDQNPWVWERKFEVDSLCYPIWLAYLLWKNTGCTSQFQRKFQEGAEKILEVFTTEQNHEEKSPYRFVRENSYFRDTLSREGKGALTKPDTGLIWSGFRPSDDACTYGYLIPSNMFAAVVLGYLEEIEREIFQDKRMEKTAGELGRQVKQAIEKEGRVLTEDFGWIYAYETDGWGMYNLMDDANVPSLLAMDYIGYEGHRQTAQNTRRFLLSCGNPYYFQGKKASGIGSPHTPAGYIWHIAMAMEGLTAGSREEKLRILKNMAATTGGKGMMHEGFCKDDDTKYTREWFSWANAMYAELFLDYLGYTLEK</sequence>
<comment type="caution">
    <text evidence="1">The sequence shown here is derived from an EMBL/GenBank/DDBJ whole genome shotgun (WGS) entry which is preliminary data.</text>
</comment>
<name>A0A9D2JRL5_9FIRM</name>
<dbReference type="PANTHER" id="PTHR31047:SF0">
    <property type="entry name" value="MEIOTICALLY UP-REGULATED GENE 157 PROTEIN"/>
    <property type="match status" value="1"/>
</dbReference>
<organism evidence="1 2">
    <name type="scientific">Candidatus Blautia pullicola</name>
    <dbReference type="NCBI Taxonomy" id="2838498"/>
    <lineage>
        <taxon>Bacteria</taxon>
        <taxon>Bacillati</taxon>
        <taxon>Bacillota</taxon>
        <taxon>Clostridia</taxon>
        <taxon>Lachnospirales</taxon>
        <taxon>Lachnospiraceae</taxon>
        <taxon>Blautia</taxon>
    </lineage>
</organism>
<evidence type="ECO:0000313" key="2">
    <source>
        <dbReference type="Proteomes" id="UP000824056"/>
    </source>
</evidence>
<dbReference type="GO" id="GO:0005975">
    <property type="term" value="P:carbohydrate metabolic process"/>
    <property type="evidence" value="ECO:0007669"/>
    <property type="project" value="InterPro"/>
</dbReference>
<reference evidence="1" key="1">
    <citation type="journal article" date="2021" name="PeerJ">
        <title>Extensive microbial diversity within the chicken gut microbiome revealed by metagenomics and culture.</title>
        <authorList>
            <person name="Gilroy R."/>
            <person name="Ravi A."/>
            <person name="Getino M."/>
            <person name="Pursley I."/>
            <person name="Horton D.L."/>
            <person name="Alikhan N.F."/>
            <person name="Baker D."/>
            <person name="Gharbi K."/>
            <person name="Hall N."/>
            <person name="Watson M."/>
            <person name="Adriaenssens E.M."/>
            <person name="Foster-Nyarko E."/>
            <person name="Jarju S."/>
            <person name="Secka A."/>
            <person name="Antonio M."/>
            <person name="Oren A."/>
            <person name="Chaudhuri R.R."/>
            <person name="La Ragione R."/>
            <person name="Hildebrand F."/>
            <person name="Pallen M.J."/>
        </authorList>
    </citation>
    <scope>NUCLEOTIDE SEQUENCE</scope>
    <source>
        <strain evidence="1">1068</strain>
    </source>
</reference>
<dbReference type="InterPro" id="IPR012341">
    <property type="entry name" value="6hp_glycosidase-like_sf"/>
</dbReference>
<dbReference type="InterPro" id="IPR008928">
    <property type="entry name" value="6-hairpin_glycosidase_sf"/>
</dbReference>
<keyword evidence="1" id="KW-0378">Hydrolase</keyword>
<dbReference type="Pfam" id="PF06824">
    <property type="entry name" value="Glyco_hydro_125"/>
    <property type="match status" value="1"/>
</dbReference>
<dbReference type="PIRSF" id="PIRSF028846">
    <property type="entry name" value="UCP028846"/>
    <property type="match status" value="1"/>
</dbReference>
<protein>
    <submittedName>
        <fullName evidence="1">Glycoside hydrolase family 125 protein</fullName>
    </submittedName>
</protein>
<dbReference type="SUPFAM" id="SSF48208">
    <property type="entry name" value="Six-hairpin glycosidases"/>
    <property type="match status" value="1"/>
</dbReference>
<proteinExistence type="predicted"/>
<dbReference type="InterPro" id="IPR008313">
    <property type="entry name" value="GH125"/>
</dbReference>
<dbReference type="GO" id="GO:0016787">
    <property type="term" value="F:hydrolase activity"/>
    <property type="evidence" value="ECO:0007669"/>
    <property type="project" value="UniProtKB-KW"/>
</dbReference>
<dbReference type="Gene3D" id="1.50.10.10">
    <property type="match status" value="1"/>
</dbReference>
<evidence type="ECO:0000313" key="1">
    <source>
        <dbReference type="EMBL" id="HIZ64761.1"/>
    </source>
</evidence>
<dbReference type="EMBL" id="DXBG01000056">
    <property type="protein sequence ID" value="HIZ64761.1"/>
    <property type="molecule type" value="Genomic_DNA"/>
</dbReference>
<dbReference type="Proteomes" id="UP000824056">
    <property type="component" value="Unassembled WGS sequence"/>
</dbReference>
<accession>A0A9D2JRL5</accession>
<gene>
    <name evidence="1" type="ORF">H9809_02465</name>
</gene>
<dbReference type="PANTHER" id="PTHR31047">
    <property type="entry name" value="MEIOTICALLY UP-REGULATED GENE 157 PROTEIN"/>
    <property type="match status" value="1"/>
</dbReference>
<dbReference type="SMART" id="SM01149">
    <property type="entry name" value="DUF1237"/>
    <property type="match status" value="1"/>
</dbReference>